<evidence type="ECO:0000313" key="1">
    <source>
        <dbReference type="EMBL" id="MBP2704357.1"/>
    </source>
</evidence>
<keyword evidence="2" id="KW-1185">Reference proteome</keyword>
<reference evidence="1" key="1">
    <citation type="submission" date="2021-02" db="EMBL/GenBank/DDBJ databases">
        <title>Draft genome sequence of Microbispora sp. RL4-1S isolated from rice leaves in Thailand.</title>
        <authorList>
            <person name="Muangham S."/>
            <person name="Duangmal K."/>
        </authorList>
    </citation>
    <scope>NUCLEOTIDE SEQUENCE</scope>
    <source>
        <strain evidence="1">RL4-1S</strain>
    </source>
</reference>
<proteinExistence type="predicted"/>
<name>A0A940WI18_9ACTN</name>
<accession>A0A940WI18</accession>
<gene>
    <name evidence="1" type="ORF">JOL79_11090</name>
</gene>
<dbReference type="Proteomes" id="UP000674234">
    <property type="component" value="Unassembled WGS sequence"/>
</dbReference>
<evidence type="ECO:0000313" key="2">
    <source>
        <dbReference type="Proteomes" id="UP000674234"/>
    </source>
</evidence>
<comment type="caution">
    <text evidence="1">The sequence shown here is derived from an EMBL/GenBank/DDBJ whole genome shotgun (WGS) entry which is preliminary data.</text>
</comment>
<sequence length="242" mass="26619">MGATVGFRLLFGHFTDIEHRIDVAGVTTAGRDAPCYDGAAAVVPAGDWRPINEDEAEQLRPDETTPRSLVVELVSRPLPLEPAAGLAARRQVATALDPLNGRWPRQLLACTDSPPGRLTTTQDHHNGGARIGLHVDNWDRQPYPDRLTSRRRLALNMGPGTRYLLLGDRTIVDICRALGRDQDTHVPHTNDLRDYVAEGHPLRCLRIRLDPGHGYIAPTEVVPHDGSTTEATDWSVAAFWLG</sequence>
<organism evidence="1 2">
    <name type="scientific">Microbispora oryzae</name>
    <dbReference type="NCBI Taxonomy" id="2806554"/>
    <lineage>
        <taxon>Bacteria</taxon>
        <taxon>Bacillati</taxon>
        <taxon>Actinomycetota</taxon>
        <taxon>Actinomycetes</taxon>
        <taxon>Streptosporangiales</taxon>
        <taxon>Streptosporangiaceae</taxon>
        <taxon>Microbispora</taxon>
    </lineage>
</organism>
<dbReference type="EMBL" id="JAFCNB010000005">
    <property type="protein sequence ID" value="MBP2704357.1"/>
    <property type="molecule type" value="Genomic_DNA"/>
</dbReference>
<protein>
    <submittedName>
        <fullName evidence="1">Uncharacterized protein</fullName>
    </submittedName>
</protein>
<dbReference type="AlphaFoldDB" id="A0A940WI18"/>
<dbReference type="RefSeq" id="WP_210155666.1">
    <property type="nucleotide sequence ID" value="NZ_JAFCNB010000005.1"/>
</dbReference>